<dbReference type="AlphaFoldDB" id="A0A4Y2IX00"/>
<dbReference type="EMBL" id="BGPR01003008">
    <property type="protein sequence ID" value="GBM82373.1"/>
    <property type="molecule type" value="Genomic_DNA"/>
</dbReference>
<evidence type="ECO:0000313" key="2">
    <source>
        <dbReference type="Proteomes" id="UP000499080"/>
    </source>
</evidence>
<keyword evidence="2" id="KW-1185">Reference proteome</keyword>
<evidence type="ECO:0000313" key="1">
    <source>
        <dbReference type="EMBL" id="GBM82373.1"/>
    </source>
</evidence>
<protein>
    <submittedName>
        <fullName evidence="1">Uncharacterized protein</fullName>
    </submittedName>
</protein>
<name>A0A4Y2IX00_ARAVE</name>
<organism evidence="1 2">
    <name type="scientific">Araneus ventricosus</name>
    <name type="common">Orbweaver spider</name>
    <name type="synonym">Epeira ventricosa</name>
    <dbReference type="NCBI Taxonomy" id="182803"/>
    <lineage>
        <taxon>Eukaryota</taxon>
        <taxon>Metazoa</taxon>
        <taxon>Ecdysozoa</taxon>
        <taxon>Arthropoda</taxon>
        <taxon>Chelicerata</taxon>
        <taxon>Arachnida</taxon>
        <taxon>Araneae</taxon>
        <taxon>Araneomorphae</taxon>
        <taxon>Entelegynae</taxon>
        <taxon>Araneoidea</taxon>
        <taxon>Araneidae</taxon>
        <taxon>Araneus</taxon>
    </lineage>
</organism>
<comment type="caution">
    <text evidence="1">The sequence shown here is derived from an EMBL/GenBank/DDBJ whole genome shotgun (WGS) entry which is preliminary data.</text>
</comment>
<reference evidence="1 2" key="1">
    <citation type="journal article" date="2019" name="Sci. Rep.">
        <title>Orb-weaving spider Araneus ventricosus genome elucidates the spidroin gene catalogue.</title>
        <authorList>
            <person name="Kono N."/>
            <person name="Nakamura H."/>
            <person name="Ohtoshi R."/>
            <person name="Moran D.A.P."/>
            <person name="Shinohara A."/>
            <person name="Yoshida Y."/>
            <person name="Fujiwara M."/>
            <person name="Mori M."/>
            <person name="Tomita M."/>
            <person name="Arakawa K."/>
        </authorList>
    </citation>
    <scope>NUCLEOTIDE SEQUENCE [LARGE SCALE GENOMIC DNA]</scope>
</reference>
<accession>A0A4Y2IX00</accession>
<proteinExistence type="predicted"/>
<sequence>MQVTFLKDKKTFMVFYWKTAFGCNGIWRQTEPRRHPENIALVLRLQPFPSLEMILPIASRVTDTVKMIKCYDLLNIGVTNGGKMFGVNLYAIIYSGFDRALPLLTVKTHATHLDVTLLIDPLLFFEQFSVIK</sequence>
<dbReference type="Proteomes" id="UP000499080">
    <property type="component" value="Unassembled WGS sequence"/>
</dbReference>
<gene>
    <name evidence="1" type="ORF">AVEN_84806_1</name>
</gene>